<evidence type="ECO:0000313" key="3">
    <source>
        <dbReference type="Proteomes" id="UP001500621"/>
    </source>
</evidence>
<keyword evidence="1" id="KW-0812">Transmembrane</keyword>
<reference evidence="3" key="1">
    <citation type="journal article" date="2019" name="Int. J. Syst. Evol. Microbiol.">
        <title>The Global Catalogue of Microorganisms (GCM) 10K type strain sequencing project: providing services to taxonomists for standard genome sequencing and annotation.</title>
        <authorList>
            <consortium name="The Broad Institute Genomics Platform"/>
            <consortium name="The Broad Institute Genome Sequencing Center for Infectious Disease"/>
            <person name="Wu L."/>
            <person name="Ma J."/>
        </authorList>
    </citation>
    <scope>NUCLEOTIDE SEQUENCE [LARGE SCALE GENOMIC DNA]</scope>
    <source>
        <strain evidence="3">JCM 18127</strain>
    </source>
</reference>
<dbReference type="Proteomes" id="UP001500621">
    <property type="component" value="Unassembled WGS sequence"/>
</dbReference>
<keyword evidence="1" id="KW-0472">Membrane</keyword>
<keyword evidence="3" id="KW-1185">Reference proteome</keyword>
<evidence type="ECO:0008006" key="4">
    <source>
        <dbReference type="Google" id="ProtNLM"/>
    </source>
</evidence>
<feature type="transmembrane region" description="Helical" evidence="1">
    <location>
        <begin position="6"/>
        <end position="25"/>
    </location>
</feature>
<feature type="transmembrane region" description="Helical" evidence="1">
    <location>
        <begin position="79"/>
        <end position="99"/>
    </location>
</feature>
<sequence length="196" mass="21014">MSWYLGAAFNAGIAVAYLFVCLAILRPLARSKQLRSNPLGAATAAIFFTCAVHHGGHAVHMLLPSFGVSDPAGLAMREAWTWPLTVWDAVGLVVAIYYFTLRRTYGPLMQGAALFEDLRRREQQALELNDSVLQGLVVAKLALDLGDSARAGAALSSSIASASDIITDLLGHEHFTVELLRSSPAVIDLGEEPGRP</sequence>
<dbReference type="RefSeq" id="WP_345262381.1">
    <property type="nucleotide sequence ID" value="NZ_BAABIM010000001.1"/>
</dbReference>
<gene>
    <name evidence="2" type="ORF">GCM10023226_04060</name>
</gene>
<feature type="transmembrane region" description="Helical" evidence="1">
    <location>
        <begin position="37"/>
        <end position="59"/>
    </location>
</feature>
<evidence type="ECO:0000313" key="2">
    <source>
        <dbReference type="EMBL" id="GAA4670654.1"/>
    </source>
</evidence>
<protein>
    <recommendedName>
        <fullName evidence="4">Signal transduction histidine kinase subgroup 3 dimerisation and phosphoacceptor domain-containing protein</fullName>
    </recommendedName>
</protein>
<keyword evidence="1" id="KW-1133">Transmembrane helix</keyword>
<comment type="caution">
    <text evidence="2">The sequence shown here is derived from an EMBL/GenBank/DDBJ whole genome shotgun (WGS) entry which is preliminary data.</text>
</comment>
<dbReference type="EMBL" id="BAABIM010000001">
    <property type="protein sequence ID" value="GAA4670654.1"/>
    <property type="molecule type" value="Genomic_DNA"/>
</dbReference>
<organism evidence="2 3">
    <name type="scientific">Nocardioides nanhaiensis</name>
    <dbReference type="NCBI Taxonomy" id="1476871"/>
    <lineage>
        <taxon>Bacteria</taxon>
        <taxon>Bacillati</taxon>
        <taxon>Actinomycetota</taxon>
        <taxon>Actinomycetes</taxon>
        <taxon>Propionibacteriales</taxon>
        <taxon>Nocardioidaceae</taxon>
        <taxon>Nocardioides</taxon>
    </lineage>
</organism>
<proteinExistence type="predicted"/>
<accession>A0ABP8VUS8</accession>
<evidence type="ECO:0000256" key="1">
    <source>
        <dbReference type="SAM" id="Phobius"/>
    </source>
</evidence>
<name>A0ABP8VUS8_9ACTN</name>